<dbReference type="Gene3D" id="3.40.190.10">
    <property type="entry name" value="Periplasmic binding protein-like II"/>
    <property type="match status" value="2"/>
</dbReference>
<dbReference type="GO" id="GO:0005737">
    <property type="term" value="C:cytoplasm"/>
    <property type="evidence" value="ECO:0007669"/>
    <property type="project" value="UniProtKB-SubCell"/>
</dbReference>
<dbReference type="GO" id="GO:0003879">
    <property type="term" value="F:ATP phosphoribosyltransferase activity"/>
    <property type="evidence" value="ECO:0007669"/>
    <property type="project" value="UniProtKB-UniRule"/>
</dbReference>
<dbReference type="Pfam" id="PF08029">
    <property type="entry name" value="HisG_C"/>
    <property type="match status" value="1"/>
</dbReference>
<dbReference type="InterPro" id="IPR001348">
    <property type="entry name" value="ATP_PRibTrfase_HisG"/>
</dbReference>
<comment type="subcellular location">
    <subcellularLocation>
        <location evidence="2">Cytoplasm</location>
    </subcellularLocation>
</comment>
<dbReference type="PANTHER" id="PTHR21403:SF10">
    <property type="entry name" value="ATP PHOSPHORIBOSYLTRANSFERASE"/>
    <property type="match status" value="1"/>
</dbReference>
<dbReference type="GO" id="GO:0005524">
    <property type="term" value="F:ATP binding"/>
    <property type="evidence" value="ECO:0007669"/>
    <property type="project" value="UniProtKB-KW"/>
</dbReference>
<keyword evidence="5" id="KW-0963">Cytoplasm</keyword>
<dbReference type="GO" id="GO:0000105">
    <property type="term" value="P:L-histidine biosynthetic process"/>
    <property type="evidence" value="ECO:0007669"/>
    <property type="project" value="UniProtKB-UniRule"/>
</dbReference>
<comment type="function">
    <text evidence="14">Catalyzes the condensation of ATP and 5-phosphoribose 1-diphosphate to form N'-(5'-phosphoribosyl)-ATP (PR-ATP). Has a crucial role in the pathway because the rate of histidine biosynthesis seems to be controlled primarily by regulation of HisG enzymatic activity.</text>
</comment>
<evidence type="ECO:0000256" key="6">
    <source>
        <dbReference type="ARBA" id="ARBA00022605"/>
    </source>
</evidence>
<dbReference type="InterPro" id="IPR015867">
    <property type="entry name" value="N-reg_PII/ATP_PRibTrfase_C"/>
</dbReference>
<keyword evidence="10" id="KW-0547">Nucleotide-binding</keyword>
<evidence type="ECO:0000256" key="13">
    <source>
        <dbReference type="ARBA" id="ARBA00023102"/>
    </source>
</evidence>
<keyword evidence="7 18" id="KW-0328">Glycosyltransferase</keyword>
<evidence type="ECO:0000256" key="8">
    <source>
        <dbReference type="ARBA" id="ARBA00022679"/>
    </source>
</evidence>
<evidence type="ECO:0000313" key="18">
    <source>
        <dbReference type="EMBL" id="SLM19945.1"/>
    </source>
</evidence>
<dbReference type="EC" id="2.4.2.17" evidence="4 15"/>
<dbReference type="SUPFAM" id="SSF53850">
    <property type="entry name" value="Periplasmic binding protein-like II"/>
    <property type="match status" value="1"/>
</dbReference>
<accession>A0A3P3XUH7</accession>
<dbReference type="InterPro" id="IPR011322">
    <property type="entry name" value="N-reg_PII-like_a/b"/>
</dbReference>
<dbReference type="AlphaFoldDB" id="A0A3P3XUH7"/>
<keyword evidence="13" id="KW-0368">Histidine biosynthesis</keyword>
<dbReference type="NCBIfam" id="TIGR00070">
    <property type="entry name" value="hisG"/>
    <property type="match status" value="1"/>
</dbReference>
<evidence type="ECO:0000256" key="10">
    <source>
        <dbReference type="ARBA" id="ARBA00022741"/>
    </source>
</evidence>
<evidence type="ECO:0000256" key="12">
    <source>
        <dbReference type="ARBA" id="ARBA00022842"/>
    </source>
</evidence>
<keyword evidence="12" id="KW-0460">Magnesium</keyword>
<evidence type="ECO:0000256" key="1">
    <source>
        <dbReference type="ARBA" id="ARBA00000915"/>
    </source>
</evidence>
<keyword evidence="6" id="KW-0028">Amino-acid biosynthesis</keyword>
<dbReference type="Gene3D" id="3.30.70.120">
    <property type="match status" value="1"/>
</dbReference>
<evidence type="ECO:0000256" key="11">
    <source>
        <dbReference type="ARBA" id="ARBA00022840"/>
    </source>
</evidence>
<comment type="pathway">
    <text evidence="3">Amino-acid biosynthesis; L-histidine biosynthesis; L-histidine from 5-phospho-alpha-D-ribose 1-diphosphate: step 1/9.</text>
</comment>
<dbReference type="Pfam" id="PF01634">
    <property type="entry name" value="HisG"/>
    <property type="match status" value="1"/>
</dbReference>
<evidence type="ECO:0000256" key="9">
    <source>
        <dbReference type="ARBA" id="ARBA00022723"/>
    </source>
</evidence>
<dbReference type="NCBIfam" id="TIGR03455">
    <property type="entry name" value="HisG_C-term"/>
    <property type="match status" value="1"/>
</dbReference>
<name>A0A3P3XUH7_9SPIR</name>
<dbReference type="InterPro" id="IPR013115">
    <property type="entry name" value="HisG_C"/>
</dbReference>
<comment type="catalytic activity">
    <reaction evidence="1">
        <text>1-(5-phospho-beta-D-ribosyl)-ATP + diphosphate = 5-phospho-alpha-D-ribose 1-diphosphate + ATP</text>
        <dbReference type="Rhea" id="RHEA:18473"/>
        <dbReference type="ChEBI" id="CHEBI:30616"/>
        <dbReference type="ChEBI" id="CHEBI:33019"/>
        <dbReference type="ChEBI" id="CHEBI:58017"/>
        <dbReference type="ChEBI" id="CHEBI:73183"/>
        <dbReference type="EC" id="2.4.2.17"/>
    </reaction>
</comment>
<proteinExistence type="predicted"/>
<evidence type="ECO:0000256" key="5">
    <source>
        <dbReference type="ARBA" id="ARBA00022490"/>
    </source>
</evidence>
<organism evidence="18">
    <name type="scientific">uncultured spirochete</name>
    <dbReference type="NCBI Taxonomy" id="156406"/>
    <lineage>
        <taxon>Bacteria</taxon>
        <taxon>Pseudomonadati</taxon>
        <taxon>Spirochaetota</taxon>
        <taxon>Spirochaetia</taxon>
        <taxon>Spirochaetales</taxon>
        <taxon>environmental samples</taxon>
    </lineage>
</organism>
<dbReference type="GO" id="GO:0000287">
    <property type="term" value="F:magnesium ion binding"/>
    <property type="evidence" value="ECO:0007669"/>
    <property type="project" value="InterPro"/>
</dbReference>
<feature type="domain" description="Histidine biosynthesis HisG C-terminal" evidence="17">
    <location>
        <begin position="238"/>
        <end position="309"/>
    </location>
</feature>
<evidence type="ECO:0000259" key="16">
    <source>
        <dbReference type="Pfam" id="PF01634"/>
    </source>
</evidence>
<evidence type="ECO:0000256" key="4">
    <source>
        <dbReference type="ARBA" id="ARBA00011946"/>
    </source>
</evidence>
<evidence type="ECO:0000256" key="15">
    <source>
        <dbReference type="NCBIfam" id="TIGR00070"/>
    </source>
</evidence>
<evidence type="ECO:0000256" key="14">
    <source>
        <dbReference type="ARBA" id="ARBA00024861"/>
    </source>
</evidence>
<keyword evidence="11" id="KW-0067">ATP-binding</keyword>
<feature type="domain" description="ATP phosphoribosyltransferase catalytic" evidence="16">
    <location>
        <begin position="67"/>
        <end position="222"/>
    </location>
</feature>
<evidence type="ECO:0000256" key="2">
    <source>
        <dbReference type="ARBA" id="ARBA00004496"/>
    </source>
</evidence>
<dbReference type="PANTHER" id="PTHR21403">
    <property type="entry name" value="ATP PHOSPHORIBOSYLTRANSFERASE ATP-PRTASE"/>
    <property type="match status" value="1"/>
</dbReference>
<evidence type="ECO:0000259" key="17">
    <source>
        <dbReference type="Pfam" id="PF08029"/>
    </source>
</evidence>
<protein>
    <recommendedName>
        <fullName evidence="4 15">ATP phosphoribosyltransferase</fullName>
        <ecNumber evidence="4 15">2.4.2.17</ecNumber>
    </recommendedName>
</protein>
<dbReference type="EMBL" id="FWDO01000008">
    <property type="protein sequence ID" value="SLM19945.1"/>
    <property type="molecule type" value="Genomic_DNA"/>
</dbReference>
<keyword evidence="9" id="KW-0479">Metal-binding</keyword>
<evidence type="ECO:0000256" key="7">
    <source>
        <dbReference type="ARBA" id="ARBA00022676"/>
    </source>
</evidence>
<dbReference type="SUPFAM" id="SSF54913">
    <property type="entry name" value="GlnB-like"/>
    <property type="match status" value="1"/>
</dbReference>
<reference evidence="18" key="1">
    <citation type="submission" date="2017-02" db="EMBL/GenBank/DDBJ databases">
        <authorList>
            <person name="Regsiter A."/>
            <person name="William W."/>
        </authorList>
    </citation>
    <scope>NUCLEOTIDE SEQUENCE</scope>
    <source>
        <strain evidence="18">BdmA 4</strain>
    </source>
</reference>
<evidence type="ECO:0000256" key="3">
    <source>
        <dbReference type="ARBA" id="ARBA00004667"/>
    </source>
</evidence>
<dbReference type="UniPathway" id="UPA00031">
    <property type="reaction ID" value="UER00006"/>
</dbReference>
<keyword evidence="8 18" id="KW-0808">Transferase</keyword>
<gene>
    <name evidence="18" type="primary">hisG</name>
    <name evidence="18" type="ORF">SPIRO4BDMA_80052</name>
</gene>
<sequence length="313" mass="33709">MTDKGNGKTELRIGLPKGRMQAKVIELFNSAGIPVSVDEREYRPRIGNGKSQASVSKGIEYEAKLLKPQNIVEMLQAGSRDIGFAGADWVRELGVDLVELLDTGLDPVTIVAAAPEPVTAVFRASGGDVEAMRAICGRTPIIASEYEGLAKSWIEKNLPGAELVRSYGATEVFPPEDADIIIDNCATGTTLRINKLEIIDTLMTSSTRLYASKEVMQIPAKSEAADSLILLFRSVLEARRRVMLEVNVSAELLDQLVAILPCLRAPTVSPLGKGDAFAVKVAAPRDTLASLIPEIKRRGGTDIVVTQMSQLVP</sequence>
<dbReference type="InterPro" id="IPR013820">
    <property type="entry name" value="ATP_PRibTrfase_cat"/>
</dbReference>